<dbReference type="Proteomes" id="UP000503349">
    <property type="component" value="Chromosome 12"/>
</dbReference>
<accession>A0A6G1Q1K5</accession>
<keyword evidence="2" id="KW-1185">Reference proteome</keyword>
<protein>
    <submittedName>
        <fullName evidence="1">Uncharacterized protein</fullName>
    </submittedName>
</protein>
<proteinExistence type="predicted"/>
<organism evidence="1 2">
    <name type="scientific">Channa argus</name>
    <name type="common">Northern snakehead</name>
    <name type="synonym">Ophicephalus argus</name>
    <dbReference type="NCBI Taxonomy" id="215402"/>
    <lineage>
        <taxon>Eukaryota</taxon>
        <taxon>Metazoa</taxon>
        <taxon>Chordata</taxon>
        <taxon>Craniata</taxon>
        <taxon>Vertebrata</taxon>
        <taxon>Euteleostomi</taxon>
        <taxon>Actinopterygii</taxon>
        <taxon>Neopterygii</taxon>
        <taxon>Teleostei</taxon>
        <taxon>Neoteleostei</taxon>
        <taxon>Acanthomorphata</taxon>
        <taxon>Anabantaria</taxon>
        <taxon>Anabantiformes</taxon>
        <taxon>Channoidei</taxon>
        <taxon>Channidae</taxon>
        <taxon>Channa</taxon>
    </lineage>
</organism>
<gene>
    <name evidence="1" type="ORF">EXN66_Car012064</name>
</gene>
<dbReference type="EMBL" id="CM015723">
    <property type="protein sequence ID" value="KAF3696387.1"/>
    <property type="molecule type" value="Genomic_DNA"/>
</dbReference>
<reference evidence="1 2" key="1">
    <citation type="submission" date="2019-02" db="EMBL/GenBank/DDBJ databases">
        <title>Opniocepnalus argus genome.</title>
        <authorList>
            <person name="Zhou C."/>
            <person name="Xiao S."/>
        </authorList>
    </citation>
    <scope>NUCLEOTIDE SEQUENCE [LARGE SCALE GENOMIC DNA]</scope>
    <source>
        <strain evidence="1">OARG1902GOOAL</strain>
        <tissue evidence="1">Muscle</tissue>
    </source>
</reference>
<evidence type="ECO:0000313" key="1">
    <source>
        <dbReference type="EMBL" id="KAF3696387.1"/>
    </source>
</evidence>
<name>A0A6G1Q1K5_CHAAH</name>
<sequence>MFICNRKYGSNQCSQHKKNRKKSKNLHRNMKVRTSGDSLFSVNNPCCCCHWQIIFFTIFLRNTSMLPTEANVVLGAVLEKFYKYEFRIGPEA</sequence>
<dbReference type="AlphaFoldDB" id="A0A6G1Q1K5"/>
<reference evidence="2" key="2">
    <citation type="submission" date="2019-02" db="EMBL/GenBank/DDBJ databases">
        <title>Opniocepnalus argus Var Kimnra genome.</title>
        <authorList>
            <person name="Zhou C."/>
            <person name="Xiao S."/>
        </authorList>
    </citation>
    <scope>NUCLEOTIDE SEQUENCE [LARGE SCALE GENOMIC DNA]</scope>
</reference>
<evidence type="ECO:0000313" key="2">
    <source>
        <dbReference type="Proteomes" id="UP000503349"/>
    </source>
</evidence>